<reference evidence="3" key="1">
    <citation type="journal article" date="2009" name="Science">
        <title>The B73 maize genome: complexity, diversity, and dynamics.</title>
        <authorList>
            <person name="Schnable P.S."/>
            <person name="Ware D."/>
            <person name="Fulton R.S."/>
            <person name="Stein J.C."/>
            <person name="Wei F."/>
            <person name="Pasternak S."/>
            <person name="Liang C."/>
            <person name="Zhang J."/>
            <person name="Fulton L."/>
            <person name="Graves T.A."/>
            <person name="Minx P."/>
            <person name="Reily A.D."/>
            <person name="Courtney L."/>
            <person name="Kruchowski S.S."/>
            <person name="Tomlinson C."/>
            <person name="Strong C."/>
            <person name="Delehaunty K."/>
            <person name="Fronick C."/>
            <person name="Courtney B."/>
            <person name="Rock S.M."/>
            <person name="Belter E."/>
            <person name="Du F."/>
            <person name="Kim K."/>
            <person name="Abbott R.M."/>
            <person name="Cotton M."/>
            <person name="Levy A."/>
            <person name="Marchetto P."/>
            <person name="Ochoa K."/>
            <person name="Jackson S.M."/>
            <person name="Gillam B."/>
            <person name="Chen W."/>
            <person name="Yan L."/>
            <person name="Higginbotham J."/>
            <person name="Cardenas M."/>
            <person name="Waligorski J."/>
            <person name="Applebaum E."/>
            <person name="Phelps L."/>
            <person name="Falcone J."/>
            <person name="Kanchi K."/>
            <person name="Thane T."/>
            <person name="Scimone A."/>
            <person name="Thane N."/>
            <person name="Henke J."/>
            <person name="Wang T."/>
            <person name="Ruppert J."/>
            <person name="Shah N."/>
            <person name="Rotter K."/>
            <person name="Hodges J."/>
            <person name="Ingenthron E."/>
            <person name="Cordes M."/>
            <person name="Kohlberg S."/>
            <person name="Sgro J."/>
            <person name="Delgado B."/>
            <person name="Mead K."/>
            <person name="Chinwalla A."/>
            <person name="Leonard S."/>
            <person name="Crouse K."/>
            <person name="Collura K."/>
            <person name="Kudrna D."/>
            <person name="Currie J."/>
            <person name="He R."/>
            <person name="Angelova A."/>
            <person name="Rajasekar S."/>
            <person name="Mueller T."/>
            <person name="Lomeli R."/>
            <person name="Scara G."/>
            <person name="Ko A."/>
            <person name="Delaney K."/>
            <person name="Wissotski M."/>
            <person name="Lopez G."/>
            <person name="Campos D."/>
            <person name="Braidotti M."/>
            <person name="Ashley E."/>
            <person name="Golser W."/>
            <person name="Kim H."/>
            <person name="Lee S."/>
            <person name="Lin J."/>
            <person name="Dujmic Z."/>
            <person name="Kim W."/>
            <person name="Talag J."/>
            <person name="Zuccolo A."/>
            <person name="Fan C."/>
            <person name="Sebastian A."/>
            <person name="Kramer M."/>
            <person name="Spiegel L."/>
            <person name="Nascimento L."/>
            <person name="Zutavern T."/>
            <person name="Miller B."/>
            <person name="Ambroise C."/>
            <person name="Muller S."/>
            <person name="Spooner W."/>
            <person name="Narechania A."/>
            <person name="Ren L."/>
            <person name="Wei S."/>
            <person name="Kumari S."/>
            <person name="Faga B."/>
            <person name="Levy M.J."/>
            <person name="McMahan L."/>
            <person name="Van Buren P."/>
            <person name="Vaughn M.W."/>
            <person name="Ying K."/>
            <person name="Yeh C.-T."/>
            <person name="Emrich S.J."/>
            <person name="Jia Y."/>
            <person name="Kalyanaraman A."/>
            <person name="Hsia A.-P."/>
            <person name="Barbazuk W.B."/>
            <person name="Baucom R.S."/>
            <person name="Brutnell T.P."/>
            <person name="Carpita N.C."/>
            <person name="Chaparro C."/>
            <person name="Chia J.-M."/>
            <person name="Deragon J.-M."/>
            <person name="Estill J.C."/>
            <person name="Fu Y."/>
            <person name="Jeddeloh J.A."/>
            <person name="Han Y."/>
            <person name="Lee H."/>
            <person name="Li P."/>
            <person name="Lisch D.R."/>
            <person name="Liu S."/>
            <person name="Liu Z."/>
            <person name="Nagel D.H."/>
            <person name="McCann M.C."/>
            <person name="SanMiguel P."/>
            <person name="Myers A.M."/>
            <person name="Nettleton D."/>
            <person name="Nguyen J."/>
            <person name="Penning B.W."/>
            <person name="Ponnala L."/>
            <person name="Schneider K.L."/>
            <person name="Schwartz D.C."/>
            <person name="Sharma A."/>
            <person name="Soderlund C."/>
            <person name="Springer N.M."/>
            <person name="Sun Q."/>
            <person name="Wang H."/>
            <person name="Waterman M."/>
            <person name="Westerman R."/>
            <person name="Wolfgruber T.K."/>
            <person name="Yang L."/>
            <person name="Yu Y."/>
            <person name="Zhang L."/>
            <person name="Zhou S."/>
            <person name="Zhu Q."/>
            <person name="Bennetzen J.L."/>
            <person name="Dawe R.K."/>
            <person name="Jiang J."/>
            <person name="Jiang N."/>
            <person name="Presting G.G."/>
            <person name="Wessler S.R."/>
            <person name="Aluru S."/>
            <person name="Martienssen R.A."/>
            <person name="Clifton S.W."/>
            <person name="McCombie W.R."/>
            <person name="Wing R.A."/>
            <person name="Wilson R.K."/>
        </authorList>
    </citation>
    <scope>NUCLEOTIDE SEQUENCE [LARGE SCALE GENOMIC DNA]</scope>
    <source>
        <strain evidence="3">cv. B73</strain>
    </source>
</reference>
<dbReference type="AlphaFoldDB" id="A0A804REJ7"/>
<proteinExistence type="predicted"/>
<dbReference type="PANTHER" id="PTHR44947:SF1">
    <property type="entry name" value="OS11G0303800 PROTEIN"/>
    <property type="match status" value="1"/>
</dbReference>
<dbReference type="InParanoid" id="A0A804REJ7"/>
<keyword evidence="3" id="KW-1185">Reference proteome</keyword>
<protein>
    <submittedName>
        <fullName evidence="2">Uncharacterized protein</fullName>
    </submittedName>
</protein>
<name>A0A804REJ7_MAIZE</name>
<feature type="region of interest" description="Disordered" evidence="1">
    <location>
        <begin position="42"/>
        <end position="92"/>
    </location>
</feature>
<reference evidence="2" key="2">
    <citation type="submission" date="2019-07" db="EMBL/GenBank/DDBJ databases">
        <authorList>
            <person name="Seetharam A."/>
            <person name="Woodhouse M."/>
            <person name="Cannon E."/>
        </authorList>
    </citation>
    <scope>NUCLEOTIDE SEQUENCE [LARGE SCALE GENOMIC DNA]</scope>
    <source>
        <strain evidence="2">cv. B73</strain>
    </source>
</reference>
<feature type="compositionally biased region" description="Polar residues" evidence="1">
    <location>
        <begin position="52"/>
        <end position="65"/>
    </location>
</feature>
<evidence type="ECO:0000256" key="1">
    <source>
        <dbReference type="SAM" id="MobiDB-lite"/>
    </source>
</evidence>
<sequence>MAHRSCSSPPETFPPPFSLLCPWIHGPFPAIEFTVAPSSYLANSGDPRPTLSHASLNSGDLTATERSSAARSRSPLPGRDVAKAKRNGKRKAEEVLDGIARLGDSINKIVEVQHDRKQEHEKVAETQLKISRLELKAA</sequence>
<evidence type="ECO:0000313" key="3">
    <source>
        <dbReference type="Proteomes" id="UP000007305"/>
    </source>
</evidence>
<evidence type="ECO:0000313" key="2">
    <source>
        <dbReference type="EnsemblPlants" id="Zm00001eb412200_P001"/>
    </source>
</evidence>
<accession>A0A804REJ7</accession>
<dbReference type="Proteomes" id="UP000007305">
    <property type="component" value="Chromosome 10"/>
</dbReference>
<dbReference type="EnsemblPlants" id="Zm00001eb412200_T001">
    <property type="protein sequence ID" value="Zm00001eb412200_P001"/>
    <property type="gene ID" value="Zm00001eb412200"/>
</dbReference>
<organism evidence="2 3">
    <name type="scientific">Zea mays</name>
    <name type="common">Maize</name>
    <dbReference type="NCBI Taxonomy" id="4577"/>
    <lineage>
        <taxon>Eukaryota</taxon>
        <taxon>Viridiplantae</taxon>
        <taxon>Streptophyta</taxon>
        <taxon>Embryophyta</taxon>
        <taxon>Tracheophyta</taxon>
        <taxon>Spermatophyta</taxon>
        <taxon>Magnoliopsida</taxon>
        <taxon>Liliopsida</taxon>
        <taxon>Poales</taxon>
        <taxon>Poaceae</taxon>
        <taxon>PACMAD clade</taxon>
        <taxon>Panicoideae</taxon>
        <taxon>Andropogonodae</taxon>
        <taxon>Andropogoneae</taxon>
        <taxon>Tripsacinae</taxon>
        <taxon>Zea</taxon>
    </lineage>
</organism>
<dbReference type="PANTHER" id="PTHR44947">
    <property type="entry name" value="OS05G0501001 PROTEIN"/>
    <property type="match status" value="1"/>
</dbReference>
<reference evidence="2" key="3">
    <citation type="submission" date="2021-05" db="UniProtKB">
        <authorList>
            <consortium name="EnsemblPlants"/>
        </authorList>
    </citation>
    <scope>IDENTIFICATION</scope>
    <source>
        <strain evidence="2">cv. B73</strain>
    </source>
</reference>
<dbReference type="Gramene" id="Zm00001eb412200_T001">
    <property type="protein sequence ID" value="Zm00001eb412200_P001"/>
    <property type="gene ID" value="Zm00001eb412200"/>
</dbReference>